<proteinExistence type="predicted"/>
<comment type="caution">
    <text evidence="1">The sequence shown here is derived from an EMBL/GenBank/DDBJ whole genome shotgun (WGS) entry which is preliminary data.</text>
</comment>
<dbReference type="Proteomes" id="UP000284557">
    <property type="component" value="Unassembled WGS sequence"/>
</dbReference>
<name>A0ABD7HH70_9MYCO</name>
<gene>
    <name evidence="1" type="ORF">D2E76_25145</name>
</gene>
<protein>
    <submittedName>
        <fullName evidence="1">Oxidoreductase</fullName>
    </submittedName>
</protein>
<reference evidence="1 2" key="1">
    <citation type="submission" date="2018-08" db="EMBL/GenBank/DDBJ databases">
        <title>Linezolid Resistance in Mycobacterium abscessus: MIC Distribution and Comprehensive Investigation of Resistance Mechanisms.</title>
        <authorList>
            <person name="Ye M."/>
            <person name="Xu L."/>
            <person name="Zou Y."/>
            <person name="Li B."/>
            <person name="Guo Q."/>
            <person name="Zhang Y."/>
            <person name="Zhan M."/>
            <person name="Xu B."/>
            <person name="Yu F."/>
            <person name="Zhang Z."/>
            <person name="Chu H."/>
        </authorList>
    </citation>
    <scope>NUCLEOTIDE SEQUENCE [LARGE SCALE GENOMIC DNA]</scope>
    <source>
        <strain evidence="1 2">G143</strain>
    </source>
</reference>
<dbReference type="RefSeq" id="WP_100472492.1">
    <property type="nucleotide sequence ID" value="NZ_CP029076.1"/>
</dbReference>
<evidence type="ECO:0000313" key="1">
    <source>
        <dbReference type="EMBL" id="RIT29534.1"/>
    </source>
</evidence>
<sequence>MKRTVQYWRIIQPDGKPLAGRFPVEQVVKRLLQAQKDGLDRHRRCRDGMILIAHGIAEPKYRMLILDKVRRDNLPSVGDPAGTRRAIGLASEEGLLEPTYCAFTKHNVIAMLTSGDGPRPRRLVDYLRSKLDVDVGIEPVLTQNLDQVLNEMRVSAIEVAIPASRISRDLVGGDWVQALAGAQVLTHDGVVRLGVSVGKRGNRAHKDGIRRHFRELIDGLRGSGALSEFDSAKVSGNIAGTQRSVDLLEDRFVEKADVDADRLNDPQQSTEYARELLRASIRRNGDYLWSVVPEVGQDHVAFPDTFIEKPADEKS</sequence>
<dbReference type="AlphaFoldDB" id="A0ABD7HH70"/>
<evidence type="ECO:0000313" key="2">
    <source>
        <dbReference type="Proteomes" id="UP000284557"/>
    </source>
</evidence>
<dbReference type="EMBL" id="QXBN01000031">
    <property type="protein sequence ID" value="RIT29534.1"/>
    <property type="molecule type" value="Genomic_DNA"/>
</dbReference>
<organism evidence="1 2">
    <name type="scientific">Mycobacteroides abscessus</name>
    <dbReference type="NCBI Taxonomy" id="36809"/>
    <lineage>
        <taxon>Bacteria</taxon>
        <taxon>Bacillati</taxon>
        <taxon>Actinomycetota</taxon>
        <taxon>Actinomycetes</taxon>
        <taxon>Mycobacteriales</taxon>
        <taxon>Mycobacteriaceae</taxon>
        <taxon>Mycobacteroides</taxon>
    </lineage>
</organism>
<accession>A0ABD7HH70</accession>